<gene>
    <name evidence="2" type="ORF">LEMA_P052000.1</name>
</gene>
<evidence type="ECO:0000256" key="1">
    <source>
        <dbReference type="SAM" id="SignalP"/>
    </source>
</evidence>
<organism evidence="3">
    <name type="scientific">Leptosphaeria maculans (strain JN3 / isolate v23.1.3 / race Av1-4-5-6-7-8)</name>
    <name type="common">Blackleg fungus</name>
    <name type="synonym">Phoma lingam</name>
    <dbReference type="NCBI Taxonomy" id="985895"/>
    <lineage>
        <taxon>Eukaryota</taxon>
        <taxon>Fungi</taxon>
        <taxon>Dikarya</taxon>
        <taxon>Ascomycota</taxon>
        <taxon>Pezizomycotina</taxon>
        <taxon>Dothideomycetes</taxon>
        <taxon>Pleosporomycetidae</taxon>
        <taxon>Pleosporales</taxon>
        <taxon>Pleosporineae</taxon>
        <taxon>Leptosphaeriaceae</taxon>
        <taxon>Plenodomus</taxon>
        <taxon>Plenodomus lingam/Leptosphaeria maculans species complex</taxon>
    </lineage>
</organism>
<reference evidence="3" key="1">
    <citation type="journal article" date="2011" name="Nat. Commun.">
        <title>Effector diversification within compartments of the Leptosphaeria maculans genome affected by Repeat-Induced Point mutations.</title>
        <authorList>
            <person name="Rouxel T."/>
            <person name="Grandaubert J."/>
            <person name="Hane J.K."/>
            <person name="Hoede C."/>
            <person name="van de Wouw A.P."/>
            <person name="Couloux A."/>
            <person name="Dominguez V."/>
            <person name="Anthouard V."/>
            <person name="Bally P."/>
            <person name="Bourras S."/>
            <person name="Cozijnsen A.J."/>
            <person name="Ciuffetti L.M."/>
            <person name="Degrave A."/>
            <person name="Dilmaghani A."/>
            <person name="Duret L."/>
            <person name="Fudal I."/>
            <person name="Goodwin S.B."/>
            <person name="Gout L."/>
            <person name="Glaser N."/>
            <person name="Linglin J."/>
            <person name="Kema G.H.J."/>
            <person name="Lapalu N."/>
            <person name="Lawrence C.B."/>
            <person name="May K."/>
            <person name="Meyer M."/>
            <person name="Ollivier B."/>
            <person name="Poulain J."/>
            <person name="Schoch C.L."/>
            <person name="Simon A."/>
            <person name="Spatafora J.W."/>
            <person name="Stachowiak A."/>
            <person name="Turgeon B.G."/>
            <person name="Tyler B.M."/>
            <person name="Vincent D."/>
            <person name="Weissenbach J."/>
            <person name="Amselem J."/>
            <person name="Quesneville H."/>
            <person name="Oliver R.P."/>
            <person name="Wincker P."/>
            <person name="Balesdent M.-H."/>
            <person name="Howlett B.J."/>
        </authorList>
    </citation>
    <scope>NUCLEOTIDE SEQUENCE [LARGE SCALE GENOMIC DNA]</scope>
    <source>
        <strain evidence="3">JN3 / isolate v23.1.3 / race Av1-4-5-6-7-8</strain>
    </source>
</reference>
<proteinExistence type="predicted"/>
<dbReference type="VEuPathDB" id="FungiDB:LEMA_P052000.1"/>
<feature type="signal peptide" evidence="1">
    <location>
        <begin position="1"/>
        <end position="22"/>
    </location>
</feature>
<dbReference type="AlphaFoldDB" id="E4ZME5"/>
<accession>E4ZME5</accession>
<keyword evidence="3" id="KW-1185">Reference proteome</keyword>
<dbReference type="InParanoid" id="E4ZME5"/>
<name>E4ZME5_LEPMJ</name>
<dbReference type="HOGENOM" id="CLU_3106827_0_0_1"/>
<evidence type="ECO:0000313" key="3">
    <source>
        <dbReference type="Proteomes" id="UP000002668"/>
    </source>
</evidence>
<dbReference type="Proteomes" id="UP000002668">
    <property type="component" value="Genome"/>
</dbReference>
<dbReference type="EMBL" id="FP929094">
    <property type="protein sequence ID" value="CBX92494.1"/>
    <property type="molecule type" value="Genomic_DNA"/>
</dbReference>
<evidence type="ECO:0000313" key="2">
    <source>
        <dbReference type="EMBL" id="CBX92494.1"/>
    </source>
</evidence>
<sequence>MDLHRILLERLGAILLALPTDALRAPFKEEAWLVNRPQVELCSGKAGCAGW</sequence>
<keyword evidence="1" id="KW-0732">Signal</keyword>
<protein>
    <submittedName>
        <fullName evidence="2">Predicted protein</fullName>
    </submittedName>
</protein>
<feature type="chain" id="PRO_5003194783" evidence="1">
    <location>
        <begin position="23"/>
        <end position="51"/>
    </location>
</feature>